<dbReference type="InterPro" id="IPR036051">
    <property type="entry name" value="KRAB_dom_sf"/>
</dbReference>
<evidence type="ECO:0000256" key="1">
    <source>
        <dbReference type="ARBA" id="ARBA00004123"/>
    </source>
</evidence>
<dbReference type="Ensembl" id="ENSLLET00000025511.1">
    <property type="protein sequence ID" value="ENSLLEP00000024569.1"/>
    <property type="gene ID" value="ENSLLEG00000015418.1"/>
</dbReference>
<dbReference type="FunFam" id="3.30.160.60:FF:001465">
    <property type="entry name" value="Zinc finger protein 560"/>
    <property type="match status" value="1"/>
</dbReference>
<feature type="domain" description="C2H2-type" evidence="12">
    <location>
        <begin position="562"/>
        <end position="589"/>
    </location>
</feature>
<dbReference type="InterPro" id="IPR001909">
    <property type="entry name" value="KRAB"/>
</dbReference>
<evidence type="ECO:0000259" key="12">
    <source>
        <dbReference type="PROSITE" id="PS50157"/>
    </source>
</evidence>
<organism evidence="13 14">
    <name type="scientific">Leptobrachium leishanense</name>
    <name type="common">Leishan spiny toad</name>
    <dbReference type="NCBI Taxonomy" id="445787"/>
    <lineage>
        <taxon>Eukaryota</taxon>
        <taxon>Metazoa</taxon>
        <taxon>Chordata</taxon>
        <taxon>Craniata</taxon>
        <taxon>Vertebrata</taxon>
        <taxon>Euteleostomi</taxon>
        <taxon>Amphibia</taxon>
        <taxon>Batrachia</taxon>
        <taxon>Anura</taxon>
        <taxon>Pelobatoidea</taxon>
        <taxon>Megophryidae</taxon>
        <taxon>Leptobrachium</taxon>
    </lineage>
</organism>
<feature type="domain" description="C2H2-type" evidence="12">
    <location>
        <begin position="534"/>
        <end position="561"/>
    </location>
</feature>
<evidence type="ECO:0000256" key="4">
    <source>
        <dbReference type="ARBA" id="ARBA00022737"/>
    </source>
</evidence>
<evidence type="ECO:0000256" key="10">
    <source>
        <dbReference type="ARBA" id="ARBA00023242"/>
    </source>
</evidence>
<dbReference type="FunFam" id="3.30.160.60:FF:002090">
    <property type="entry name" value="Zinc finger protein 473"/>
    <property type="match status" value="1"/>
</dbReference>
<dbReference type="GeneTree" id="ENSGT00940000154715"/>
<dbReference type="Pfam" id="PF13465">
    <property type="entry name" value="zf-H2C2_2"/>
    <property type="match status" value="1"/>
</dbReference>
<reference evidence="13" key="2">
    <citation type="submission" date="2025-09" db="UniProtKB">
        <authorList>
            <consortium name="Ensembl"/>
        </authorList>
    </citation>
    <scope>IDENTIFICATION</scope>
</reference>
<accession>A0A8C5PLE6</accession>
<dbReference type="Gene3D" id="6.10.140.140">
    <property type="match status" value="1"/>
</dbReference>
<comment type="subcellular location">
    <subcellularLocation>
        <location evidence="1">Nucleus</location>
    </subcellularLocation>
</comment>
<dbReference type="SMART" id="SM00355">
    <property type="entry name" value="ZnF_C2H2"/>
    <property type="match status" value="8"/>
</dbReference>
<evidence type="ECO:0000256" key="5">
    <source>
        <dbReference type="ARBA" id="ARBA00022771"/>
    </source>
</evidence>
<dbReference type="InterPro" id="IPR036236">
    <property type="entry name" value="Znf_C2H2_sf"/>
</dbReference>
<evidence type="ECO:0000313" key="14">
    <source>
        <dbReference type="Proteomes" id="UP000694569"/>
    </source>
</evidence>
<protein>
    <recommendedName>
        <fullName evidence="12">C2H2-type domain-containing protein</fullName>
    </recommendedName>
</protein>
<keyword evidence="5 11" id="KW-0863">Zinc-finger</keyword>
<dbReference type="CDD" id="cd07765">
    <property type="entry name" value="KRAB_A-box"/>
    <property type="match status" value="1"/>
</dbReference>
<dbReference type="FunFam" id="3.30.160.60:FF:000358">
    <property type="entry name" value="zinc finger protein 24"/>
    <property type="match status" value="1"/>
</dbReference>
<dbReference type="FunFam" id="3.30.160.60:FF:002063">
    <property type="entry name" value="RB associated KRAB zinc finger"/>
    <property type="match status" value="2"/>
</dbReference>
<sequence>MMDKDKARDPLSKRILDLTLEMIFLLTGEDHMAMKIHEMVNDNSRHQISDRHGRSQSFNTELPHHSGIHEQNHEKILELTNKIICLLTGEVPIRCEDVTVYLSMEEWEYVERHKDLYKDVMMEDRRPIVTLDTSSVSISDIGTESETLTNNVENYLNKATYPEQESMALEKKHVPENDIYPITEYSPPDVKEEPDLCEAGNLTDYDIYNPIQYTSTGTGAESDSYGAEVSDPDLCSLSERTQPEYPYIDFKIKSDTYEEGNLTDLDLYKPVEHTQTECTPNNIVEYLKGNTNPREINHIGSLIESRKPDHSIYYTDLLTHNSVYKGHSAPSSEMGIVSYNESDLVKNPTPESALKRQHVYTEEQRLSYLVHGKHFTDNIALRNHLRIHAGIKPLSCAECGKCFRKLSCLAAHESIHTGEKSFKCPECGKCFTQVKYLTRHQRIHTGEKPYKCPECGKGFTDSSALARHIRIHTGEKPFRCLECAECFNNASTLARHKMIHTGEKPFKCSECDKCFSLSLNLVKHTLIHTGEKPFHCSECGKCFNRASSLAAHKMTHTGEKPFNCSECGKCFTRASSLARHKMTHPGEKPFQYF</sequence>
<dbReference type="SUPFAM" id="SSF109640">
    <property type="entry name" value="KRAB domain (Kruppel-associated box)"/>
    <property type="match status" value="1"/>
</dbReference>
<feature type="domain" description="C2H2-type" evidence="12">
    <location>
        <begin position="478"/>
        <end position="505"/>
    </location>
</feature>
<proteinExistence type="inferred from homology"/>
<dbReference type="PANTHER" id="PTHR24394">
    <property type="entry name" value="ZINC FINGER PROTEIN"/>
    <property type="match status" value="1"/>
</dbReference>
<comment type="similarity">
    <text evidence="2">Belongs to the krueppel C2H2-type zinc-finger protein family.</text>
</comment>
<dbReference type="GO" id="GO:0000981">
    <property type="term" value="F:DNA-binding transcription factor activity, RNA polymerase II-specific"/>
    <property type="evidence" value="ECO:0007669"/>
    <property type="project" value="TreeGrafter"/>
</dbReference>
<dbReference type="SUPFAM" id="SSF57667">
    <property type="entry name" value="beta-beta-alpha zinc fingers"/>
    <property type="match status" value="4"/>
</dbReference>
<dbReference type="Proteomes" id="UP000694569">
    <property type="component" value="Unplaced"/>
</dbReference>
<evidence type="ECO:0000256" key="6">
    <source>
        <dbReference type="ARBA" id="ARBA00022833"/>
    </source>
</evidence>
<reference evidence="13" key="1">
    <citation type="submission" date="2025-08" db="UniProtKB">
        <authorList>
            <consortium name="Ensembl"/>
        </authorList>
    </citation>
    <scope>IDENTIFICATION</scope>
</reference>
<evidence type="ECO:0000256" key="11">
    <source>
        <dbReference type="PROSITE-ProRule" id="PRU00042"/>
    </source>
</evidence>
<dbReference type="PROSITE" id="PS50157">
    <property type="entry name" value="ZINC_FINGER_C2H2_2"/>
    <property type="match status" value="7"/>
</dbReference>
<dbReference type="GO" id="GO:0003677">
    <property type="term" value="F:DNA binding"/>
    <property type="evidence" value="ECO:0007669"/>
    <property type="project" value="UniProtKB-KW"/>
</dbReference>
<dbReference type="PANTHER" id="PTHR24394:SF48">
    <property type="entry name" value="ZINC FINGER PROTEIN 771"/>
    <property type="match status" value="1"/>
</dbReference>
<dbReference type="PROSITE" id="PS00028">
    <property type="entry name" value="ZINC_FINGER_C2H2_1"/>
    <property type="match status" value="7"/>
</dbReference>
<evidence type="ECO:0000256" key="2">
    <source>
        <dbReference type="ARBA" id="ARBA00006991"/>
    </source>
</evidence>
<keyword evidence="3" id="KW-0479">Metal-binding</keyword>
<dbReference type="GO" id="GO:0008270">
    <property type="term" value="F:zinc ion binding"/>
    <property type="evidence" value="ECO:0007669"/>
    <property type="project" value="UniProtKB-KW"/>
</dbReference>
<dbReference type="GO" id="GO:0000122">
    <property type="term" value="P:negative regulation of transcription by RNA polymerase II"/>
    <property type="evidence" value="ECO:0007669"/>
    <property type="project" value="UniProtKB-ARBA"/>
</dbReference>
<evidence type="ECO:0000256" key="3">
    <source>
        <dbReference type="ARBA" id="ARBA00022723"/>
    </source>
</evidence>
<dbReference type="GO" id="GO:0005634">
    <property type="term" value="C:nucleus"/>
    <property type="evidence" value="ECO:0007669"/>
    <property type="project" value="UniProtKB-SubCell"/>
</dbReference>
<dbReference type="AlphaFoldDB" id="A0A8C5PLE6"/>
<feature type="domain" description="C2H2-type" evidence="12">
    <location>
        <begin position="422"/>
        <end position="449"/>
    </location>
</feature>
<feature type="domain" description="C2H2-type" evidence="12">
    <location>
        <begin position="394"/>
        <end position="421"/>
    </location>
</feature>
<evidence type="ECO:0000256" key="7">
    <source>
        <dbReference type="ARBA" id="ARBA00023015"/>
    </source>
</evidence>
<dbReference type="Pfam" id="PF01352">
    <property type="entry name" value="KRAB"/>
    <property type="match status" value="1"/>
</dbReference>
<keyword evidence="4" id="KW-0677">Repeat</keyword>
<evidence type="ECO:0000313" key="13">
    <source>
        <dbReference type="Ensembl" id="ENSLLEP00000024569.1"/>
    </source>
</evidence>
<name>A0A8C5PLE6_9ANUR</name>
<keyword evidence="7" id="KW-0805">Transcription regulation</keyword>
<evidence type="ECO:0000256" key="9">
    <source>
        <dbReference type="ARBA" id="ARBA00023163"/>
    </source>
</evidence>
<keyword evidence="6" id="KW-0862">Zinc</keyword>
<feature type="domain" description="C2H2-type" evidence="12">
    <location>
        <begin position="506"/>
        <end position="533"/>
    </location>
</feature>
<dbReference type="InterPro" id="IPR013087">
    <property type="entry name" value="Znf_C2H2_type"/>
</dbReference>
<keyword evidence="14" id="KW-1185">Reference proteome</keyword>
<evidence type="ECO:0000256" key="8">
    <source>
        <dbReference type="ARBA" id="ARBA00023125"/>
    </source>
</evidence>
<dbReference type="FunFam" id="3.30.160.60:FF:002343">
    <property type="entry name" value="Zinc finger protein 33A"/>
    <property type="match status" value="2"/>
</dbReference>
<feature type="domain" description="C2H2-type" evidence="12">
    <location>
        <begin position="450"/>
        <end position="477"/>
    </location>
</feature>
<keyword evidence="8" id="KW-0238">DNA-binding</keyword>
<keyword evidence="10" id="KW-0539">Nucleus</keyword>
<dbReference type="Gene3D" id="3.30.160.60">
    <property type="entry name" value="Classic Zinc Finger"/>
    <property type="match status" value="7"/>
</dbReference>
<dbReference type="Pfam" id="PF00096">
    <property type="entry name" value="zf-C2H2"/>
    <property type="match status" value="5"/>
</dbReference>
<keyword evidence="9" id="KW-0804">Transcription</keyword>